<keyword evidence="2" id="KW-1185">Reference proteome</keyword>
<evidence type="ECO:0000313" key="1">
    <source>
        <dbReference type="EMBL" id="KAK1437937.1"/>
    </source>
</evidence>
<proteinExistence type="predicted"/>
<dbReference type="EMBL" id="JAUHHV010000001">
    <property type="protein sequence ID" value="KAK1437937.1"/>
    <property type="molecule type" value="Genomic_DNA"/>
</dbReference>
<dbReference type="Proteomes" id="UP001229421">
    <property type="component" value="Unassembled WGS sequence"/>
</dbReference>
<comment type="caution">
    <text evidence="1">The sequence shown here is derived from an EMBL/GenBank/DDBJ whole genome shotgun (WGS) entry which is preliminary data.</text>
</comment>
<gene>
    <name evidence="1" type="ORF">QVD17_03737</name>
</gene>
<dbReference type="AlphaFoldDB" id="A0AAD8LGA6"/>
<accession>A0AAD8LGA6</accession>
<organism evidence="1 2">
    <name type="scientific">Tagetes erecta</name>
    <name type="common">African marigold</name>
    <dbReference type="NCBI Taxonomy" id="13708"/>
    <lineage>
        <taxon>Eukaryota</taxon>
        <taxon>Viridiplantae</taxon>
        <taxon>Streptophyta</taxon>
        <taxon>Embryophyta</taxon>
        <taxon>Tracheophyta</taxon>
        <taxon>Spermatophyta</taxon>
        <taxon>Magnoliopsida</taxon>
        <taxon>eudicotyledons</taxon>
        <taxon>Gunneridae</taxon>
        <taxon>Pentapetalae</taxon>
        <taxon>asterids</taxon>
        <taxon>campanulids</taxon>
        <taxon>Asterales</taxon>
        <taxon>Asteraceae</taxon>
        <taxon>Asteroideae</taxon>
        <taxon>Heliantheae alliance</taxon>
        <taxon>Tageteae</taxon>
        <taxon>Tagetes</taxon>
    </lineage>
</organism>
<evidence type="ECO:0000313" key="2">
    <source>
        <dbReference type="Proteomes" id="UP001229421"/>
    </source>
</evidence>
<reference evidence="1" key="1">
    <citation type="journal article" date="2023" name="bioRxiv">
        <title>Improved chromosome-level genome assembly for marigold (Tagetes erecta).</title>
        <authorList>
            <person name="Jiang F."/>
            <person name="Yuan L."/>
            <person name="Wang S."/>
            <person name="Wang H."/>
            <person name="Xu D."/>
            <person name="Wang A."/>
            <person name="Fan W."/>
        </authorList>
    </citation>
    <scope>NUCLEOTIDE SEQUENCE</scope>
    <source>
        <strain evidence="1">WSJ</strain>
        <tissue evidence="1">Leaf</tissue>
    </source>
</reference>
<name>A0AAD8LGA6_TARER</name>
<sequence length="239" mass="27367">MCGFGLYRANDGFLTFRRKVAIMFEPDDDDESKAEQDREAFEFWKTKWQPKYTYPTTEEWRFKRFQENQRLKEAVAQDPAAKPLPWMTLDTASDAFADLTLYGRFKIESLGFEIDAVRDGDSSYSYSDVEEDFVGSYQVSLEGDDTLVTTRHSTKKGDEYVSVKREGIKKGDANRESAKHVTITRKNTEQGEEYVTVKRQNIGCDETKEEDVAVTVEPVMTKEDDVALTVQPGPGNEEE</sequence>
<protein>
    <submittedName>
        <fullName evidence="1">Uncharacterized protein</fullName>
    </submittedName>
</protein>